<dbReference type="Pfam" id="PF02900">
    <property type="entry name" value="LigB"/>
    <property type="match status" value="1"/>
</dbReference>
<dbReference type="GO" id="GO:0016702">
    <property type="term" value="F:oxidoreductase activity, acting on single donors with incorporation of molecular oxygen, incorporation of two atoms of oxygen"/>
    <property type="evidence" value="ECO:0007669"/>
    <property type="project" value="UniProtKB-ARBA"/>
</dbReference>
<dbReference type="CDD" id="cd07952">
    <property type="entry name" value="ED_3B_like"/>
    <property type="match status" value="1"/>
</dbReference>
<evidence type="ECO:0000313" key="2">
    <source>
        <dbReference type="EMBL" id="HHM96719.1"/>
    </source>
</evidence>
<reference evidence="2" key="1">
    <citation type="journal article" date="2020" name="mSystems">
        <title>Genome- and Community-Level Interaction Insights into Carbon Utilization and Element Cycling Functions of Hydrothermarchaeota in Hydrothermal Sediment.</title>
        <authorList>
            <person name="Zhou Z."/>
            <person name="Liu Y."/>
            <person name="Xu W."/>
            <person name="Pan J."/>
            <person name="Luo Z.H."/>
            <person name="Li M."/>
        </authorList>
    </citation>
    <scope>NUCLEOTIDE SEQUENCE [LARGE SCALE GENOMIC DNA]</scope>
    <source>
        <strain evidence="2">SpSt-1065</strain>
    </source>
</reference>
<organism evidence="2">
    <name type="scientific">Thermomicrobium roseum</name>
    <dbReference type="NCBI Taxonomy" id="500"/>
    <lineage>
        <taxon>Bacteria</taxon>
        <taxon>Pseudomonadati</taxon>
        <taxon>Thermomicrobiota</taxon>
        <taxon>Thermomicrobia</taxon>
        <taxon>Thermomicrobiales</taxon>
        <taxon>Thermomicrobiaceae</taxon>
        <taxon>Thermomicrobium</taxon>
    </lineage>
</organism>
<dbReference type="AlphaFoldDB" id="A0A7C5VZF3"/>
<comment type="caution">
    <text evidence="2">The sequence shown here is derived from an EMBL/GenBank/DDBJ whole genome shotgun (WGS) entry which is preliminary data.</text>
</comment>
<keyword evidence="2" id="KW-0560">Oxidoreductase</keyword>
<dbReference type="Gene3D" id="3.40.830.10">
    <property type="entry name" value="LigB-like"/>
    <property type="match status" value="1"/>
</dbReference>
<dbReference type="InterPro" id="IPR004183">
    <property type="entry name" value="Xdiol_dOase_suB"/>
</dbReference>
<accession>A0A7C5VZF3</accession>
<dbReference type="EMBL" id="DRWX01000272">
    <property type="protein sequence ID" value="HHM96719.1"/>
    <property type="molecule type" value="Genomic_DNA"/>
</dbReference>
<dbReference type="SUPFAM" id="SSF53213">
    <property type="entry name" value="LigB-like"/>
    <property type="match status" value="1"/>
</dbReference>
<gene>
    <name evidence="2" type="ORF">ENM21_05855</name>
</gene>
<evidence type="ECO:0000259" key="1">
    <source>
        <dbReference type="Pfam" id="PF02900"/>
    </source>
</evidence>
<feature type="domain" description="Extradiol ring-cleavage dioxygenase class III enzyme subunit B" evidence="1">
    <location>
        <begin position="34"/>
        <end position="277"/>
    </location>
</feature>
<dbReference type="GO" id="GO:0008198">
    <property type="term" value="F:ferrous iron binding"/>
    <property type="evidence" value="ECO:0007669"/>
    <property type="project" value="InterPro"/>
</dbReference>
<proteinExistence type="predicted"/>
<name>A0A7C5VZF3_THERO</name>
<protein>
    <submittedName>
        <fullName evidence="2">Aromatic ring-opening dioxygenase subunit LigB</fullName>
    </submittedName>
</protein>
<sequence>MMGIVFGAVAPHGFPIIPELSADAEGGLQTRAAMFQLGERCAAARPDVLVVATPHGVRVDGMVCLAYTARGAGTLRWHGRQIEMNVPLDRVATEGIAAAARELGVPIALAGFAGNRWDQSVIPLDWGTMTPLWFLGHGRNLVGYGDVLAPPPEEVSGPPVVIVTPSRRVPRELLVTFGEAVALAAERDGRRIAFIASCDWAHTHRADGPYGFHPDAAVVDQLVVEALRANDPGRLIDLPDEQATNAAIDGLWQTLMLAGVMRRVPLRGEVLCYEAPSYYSMIVAAFEPIESAPA</sequence>
<keyword evidence="2" id="KW-0223">Dioxygenase</keyword>